<evidence type="ECO:0000256" key="1">
    <source>
        <dbReference type="PROSITE-ProRule" id="PRU00723"/>
    </source>
</evidence>
<keyword evidence="1" id="KW-0862">Zinc</keyword>
<feature type="zinc finger region" description="C3H1-type" evidence="1">
    <location>
        <begin position="359"/>
        <end position="387"/>
    </location>
</feature>
<keyword evidence="4" id="KW-1185">Reference proteome</keyword>
<dbReference type="AlphaFoldDB" id="A0A8H6IBH7"/>
<evidence type="ECO:0000313" key="3">
    <source>
        <dbReference type="EMBL" id="KAF6760801.1"/>
    </source>
</evidence>
<dbReference type="Proteomes" id="UP000521943">
    <property type="component" value="Unassembled WGS sequence"/>
</dbReference>
<accession>A0A8H6IBH7</accession>
<keyword evidence="1" id="KW-0863">Zinc-finger</keyword>
<gene>
    <name evidence="3" type="ORF">DFP72DRAFT_1165922</name>
</gene>
<dbReference type="Pfam" id="PF25540">
    <property type="entry name" value="DUF7923"/>
    <property type="match status" value="1"/>
</dbReference>
<reference evidence="3 4" key="1">
    <citation type="submission" date="2020-07" db="EMBL/GenBank/DDBJ databases">
        <title>Comparative genomics of pyrophilous fungi reveals a link between fire events and developmental genes.</title>
        <authorList>
            <consortium name="DOE Joint Genome Institute"/>
            <person name="Steindorff A.S."/>
            <person name="Carver A."/>
            <person name="Calhoun S."/>
            <person name="Stillman K."/>
            <person name="Liu H."/>
            <person name="Lipzen A."/>
            <person name="Pangilinan J."/>
            <person name="Labutti K."/>
            <person name="Bruns T.D."/>
            <person name="Grigoriev I.V."/>
        </authorList>
    </citation>
    <scope>NUCLEOTIDE SEQUENCE [LARGE SCALE GENOMIC DNA]</scope>
    <source>
        <strain evidence="3 4">CBS 144469</strain>
    </source>
</reference>
<evidence type="ECO:0000313" key="4">
    <source>
        <dbReference type="Proteomes" id="UP000521943"/>
    </source>
</evidence>
<evidence type="ECO:0000259" key="2">
    <source>
        <dbReference type="PROSITE" id="PS50103"/>
    </source>
</evidence>
<name>A0A8H6IBH7_9AGAR</name>
<sequence length="413" mass="45845">MPANASEMCMAEKMTESLDVKALMARTVELEKECERLRLNLRPNRIVALIDGDGCIFEFERIAQGRTGGLEAARCLAAGIRQQFKVGPHRPLSVYVFLNKSGLKSTLNKLHINSEWDDLDKFMVGFNQASAGFIMVDVGWNKEAADAKIKALLEKEISCPQTEFLVFGGCHNAGYVPNLSTHIVEGFESKLYLLTGYNECASQIKDLNLPTFQIYDLFIPEKIEVTRPYTPSPSPAPSANDFEFDMDEASPAPDYLTPDYFIPVTRRRRADSSASYASSVNSCASTYSDCAKSAPNCGAVAIPPSTAMRAIDASRPVWKQSPRLCSVYYLSSAGCNNPECYNSHKYTLTDVELYNLREYARKKVCSSANNLGDCPRGEDCIYGHKCPKLSSCHFQKLGKCRFKAKGMHTPDNM</sequence>
<keyword evidence="1" id="KW-0479">Metal-binding</keyword>
<dbReference type="GO" id="GO:0008270">
    <property type="term" value="F:zinc ion binding"/>
    <property type="evidence" value="ECO:0007669"/>
    <property type="project" value="UniProtKB-KW"/>
</dbReference>
<protein>
    <recommendedName>
        <fullName evidence="2">C3H1-type domain-containing protein</fullName>
    </recommendedName>
</protein>
<dbReference type="InterPro" id="IPR057683">
    <property type="entry name" value="DUF7923"/>
</dbReference>
<dbReference type="EMBL" id="JACGCI010000011">
    <property type="protein sequence ID" value="KAF6760801.1"/>
    <property type="molecule type" value="Genomic_DNA"/>
</dbReference>
<dbReference type="Pfam" id="PF25543">
    <property type="entry name" value="zf-CCCH_tandem"/>
    <property type="match status" value="1"/>
</dbReference>
<organism evidence="3 4">
    <name type="scientific">Ephemerocybe angulata</name>
    <dbReference type="NCBI Taxonomy" id="980116"/>
    <lineage>
        <taxon>Eukaryota</taxon>
        <taxon>Fungi</taxon>
        <taxon>Dikarya</taxon>
        <taxon>Basidiomycota</taxon>
        <taxon>Agaricomycotina</taxon>
        <taxon>Agaricomycetes</taxon>
        <taxon>Agaricomycetidae</taxon>
        <taxon>Agaricales</taxon>
        <taxon>Agaricineae</taxon>
        <taxon>Psathyrellaceae</taxon>
        <taxon>Ephemerocybe</taxon>
    </lineage>
</organism>
<dbReference type="PANTHER" id="PTHR37543">
    <property type="entry name" value="CCCH ZINC FINGER DNA BINDING PROTEIN (AFU_ORTHOLOGUE AFUA_5G12760)"/>
    <property type="match status" value="1"/>
</dbReference>
<comment type="caution">
    <text evidence="3">The sequence shown here is derived from an EMBL/GenBank/DDBJ whole genome shotgun (WGS) entry which is preliminary data.</text>
</comment>
<dbReference type="PANTHER" id="PTHR37543:SF1">
    <property type="entry name" value="CCCH ZINC FINGER DNA BINDING PROTEIN (AFU_ORTHOLOGUE AFUA_5G12760)"/>
    <property type="match status" value="1"/>
</dbReference>
<dbReference type="OrthoDB" id="2270193at2759"/>
<dbReference type="PROSITE" id="PS50103">
    <property type="entry name" value="ZF_C3H1"/>
    <property type="match status" value="1"/>
</dbReference>
<feature type="domain" description="C3H1-type" evidence="2">
    <location>
        <begin position="359"/>
        <end position="387"/>
    </location>
</feature>
<proteinExistence type="predicted"/>
<dbReference type="InterPro" id="IPR000571">
    <property type="entry name" value="Znf_CCCH"/>
</dbReference>
<dbReference type="InterPro" id="IPR057654">
    <property type="entry name" value="Znf-CCCH_tandem"/>
</dbReference>